<sequence length="792" mass="90979">MQDNECQPVEIDKYKDIFLGQVVHSKDEAYNLYQEHGFKMGFSVRKGKELYYDNDKKNTRLKDFYCSKQGFKNNEPEGEIASKVAYQRADSRTNCKAMVRFNVSKDGEWRITKFIMDHNHEFVPLEQRHLLRSFRKVSEAKGGLIKSMVNAGMKVTNIWNYLGEEVGGYDKLGMTMKDMHNFVYTEKMKLIEAGDAQSLVNHLQNRQAQDAMFYYSVQLDQESRLTNVFWRDGKSRVDYDCFGDVVVFDTTYRTNKYNLICAPFVGVNHHGQNVMFGCAFLSNETSISFNWLFKVFLESMGNKQPKTIFTDQDGAMAKAIGEVMPNTTHRLCLWHISKNAPSHLGGDLKSDQKFQSLFRKCMSGCDSKEEFESTWSDMINEYKLQNHTWLSGMYKIRHKWSTAYSKDVFSADIKSSQRSESTNSVLGDITGKTTGLSQFILAFEKMVNKWRQLETEKEFKNSQSMPPRIINISETLRQASMIYTHKIFKLFLNEYLTGTGGSTSKDIGGSDNLSYHEVSSNHMSNKKHIVTFDSSATSISCSCRKFNTMGILCSHALRIYNIKGILRIPDQYFFRRWSKKARSVVYDHIHESAKEDSLSKNAMNNDGGDYMILYRNAIMKFFYNLVLDSQEHKETQQIMWKLLYNGAQSVQQCISELNLNLKETTSDNNFTQNEDTEHAAICNPLPAQTKGMSYTRKKGHFEKRKGSTTKEKQPKKKKKKDNFCSINSSMDGPSNVHSNIDNTLNVPFTSFGAPPIPFTSMLQGTNSLVQESSNHRFPPSSAFQDRQALERN</sequence>
<evidence type="ECO:0000313" key="1">
    <source>
        <dbReference type="EMBL" id="CAJ2661774.1"/>
    </source>
</evidence>
<dbReference type="Proteomes" id="UP001177021">
    <property type="component" value="Unassembled WGS sequence"/>
</dbReference>
<reference evidence="1" key="1">
    <citation type="submission" date="2023-10" db="EMBL/GenBank/DDBJ databases">
        <authorList>
            <person name="Rodriguez Cubillos JULIANA M."/>
            <person name="De Vega J."/>
        </authorList>
    </citation>
    <scope>NUCLEOTIDE SEQUENCE</scope>
</reference>
<dbReference type="EMBL" id="CASHSV030000409">
    <property type="protein sequence ID" value="CAJ2661774.1"/>
    <property type="molecule type" value="Genomic_DNA"/>
</dbReference>
<proteinExistence type="predicted"/>
<keyword evidence="2" id="KW-1185">Reference proteome</keyword>
<gene>
    <name evidence="1" type="ORF">MILVUS5_LOCUS27439</name>
</gene>
<organism evidence="1 2">
    <name type="scientific">Trifolium pratense</name>
    <name type="common">Red clover</name>
    <dbReference type="NCBI Taxonomy" id="57577"/>
    <lineage>
        <taxon>Eukaryota</taxon>
        <taxon>Viridiplantae</taxon>
        <taxon>Streptophyta</taxon>
        <taxon>Embryophyta</taxon>
        <taxon>Tracheophyta</taxon>
        <taxon>Spermatophyta</taxon>
        <taxon>Magnoliopsida</taxon>
        <taxon>eudicotyledons</taxon>
        <taxon>Gunneridae</taxon>
        <taxon>Pentapetalae</taxon>
        <taxon>rosids</taxon>
        <taxon>fabids</taxon>
        <taxon>Fabales</taxon>
        <taxon>Fabaceae</taxon>
        <taxon>Papilionoideae</taxon>
        <taxon>50 kb inversion clade</taxon>
        <taxon>NPAAA clade</taxon>
        <taxon>Hologalegina</taxon>
        <taxon>IRL clade</taxon>
        <taxon>Trifolieae</taxon>
        <taxon>Trifolium</taxon>
    </lineage>
</organism>
<evidence type="ECO:0000313" key="2">
    <source>
        <dbReference type="Proteomes" id="UP001177021"/>
    </source>
</evidence>
<accession>A0ACB0KX83</accession>
<protein>
    <submittedName>
        <fullName evidence="1">Uncharacterized protein</fullName>
    </submittedName>
</protein>
<comment type="caution">
    <text evidence="1">The sequence shown here is derived from an EMBL/GenBank/DDBJ whole genome shotgun (WGS) entry which is preliminary data.</text>
</comment>
<name>A0ACB0KX83_TRIPR</name>